<evidence type="ECO:0000259" key="2">
    <source>
        <dbReference type="PROSITE" id="PS51299"/>
    </source>
</evidence>
<feature type="domain" description="HTH APSES-type" evidence="2">
    <location>
        <begin position="1011"/>
        <end position="1118"/>
    </location>
</feature>
<proteinExistence type="predicted"/>
<dbReference type="GO" id="GO:0003677">
    <property type="term" value="F:DNA binding"/>
    <property type="evidence" value="ECO:0007669"/>
    <property type="project" value="InterPro"/>
</dbReference>
<dbReference type="EMBL" id="QEAP01000425">
    <property type="protein sequence ID" value="TPX66788.1"/>
    <property type="molecule type" value="Genomic_DNA"/>
</dbReference>
<evidence type="ECO:0000256" key="1">
    <source>
        <dbReference type="SAM" id="MobiDB-lite"/>
    </source>
</evidence>
<evidence type="ECO:0000313" key="4">
    <source>
        <dbReference type="Proteomes" id="UP000320333"/>
    </source>
</evidence>
<feature type="region of interest" description="Disordered" evidence="1">
    <location>
        <begin position="386"/>
        <end position="422"/>
    </location>
</feature>
<feature type="region of interest" description="Disordered" evidence="1">
    <location>
        <begin position="523"/>
        <end position="586"/>
    </location>
</feature>
<dbReference type="OrthoDB" id="5597783at2759"/>
<feature type="compositionally biased region" description="Polar residues" evidence="1">
    <location>
        <begin position="183"/>
        <end position="195"/>
    </location>
</feature>
<feature type="compositionally biased region" description="Polar residues" evidence="1">
    <location>
        <begin position="1568"/>
        <end position="1589"/>
    </location>
</feature>
<gene>
    <name evidence="3" type="ORF">CcCBS67573_g07708</name>
</gene>
<feature type="compositionally biased region" description="Basic and acidic residues" evidence="1">
    <location>
        <begin position="229"/>
        <end position="242"/>
    </location>
</feature>
<sequence length="1744" mass="187178">MDTQLHFNGFELQLLSEELRDKVLMGIVKAILHSGFNTPLTPKEITDSIMVNNYAHLGGNTPQATVSSRISTYFKKCNESNGARVPILGRLLSQSNNRRIKYYVHQFPYIQTDSEYTVVITADHPVKPHPTVTTSASAAAINTAKRLISNTPIAKKKRKLSASAMDTSKAPSSKKPRPRSRIKGSSQQPPESFQSIAGVSKSNEIAKSPQNISQDSDLEIDLEGGLSDMDAKPSQPRDHWTRQSDQSALSSVSFTERVKLKRELQQNASLSDSSLSSLSSISRISNSPPIDIDGSSESGAESLSNARNNRKTHDREENDYDENESSDYETSSENGSESAGETYVPSFSSYHHDPTLPPQNPEQTYAFSPVFQPRIFIRPNTTSLPPLSTLQNQSAISHSSPPLISASPAVNPYQNSQHSSLTFPSRLSIPSPILLPSPRGPSIFSPHLNSGGMLSNLHPLDLGPGLYPTHQQQHQHQHQPQQQHSSYGLYRSQNELTSAHPIQHPESVSVQELDQLFSDYDAGLEKNSGPLPATFARKPDSRRRRTSILKTGGSQRLQQPSTSKEETASNRSILKGTSVSTKSVQRDVNLQSKSAETSIMHSKQPIVRRTNKSSPIPIFNAKIPCELSDVHINLPNQPHDAYYHQSSGSNSNISGQIITISRFKSGPSIHMALHTILVRGETASYPPPTRVNQPLTDFIRVGDLMRHYRDPRLYERSVVGMDTRFVALWAQFLKELLELSLSRGVRSANTNTADGKRNGHKEEGVEHVEDEEMEAAAAMSLIGLASPVLEAEVADSGDVVHGGESFAVKVCTATAGGALPESIFTSELIVVVMRAGSGSSGISHECNGIWIPMEICKYFTDILNVPARINDLYQPAPEQSPILLSTFSNLQGVRVRSYSTSSYSSASSSIRKPARSTLGMEENGAMFLQFDSDNNSSHDIGSELLEPAALPLEEDALGDSIEDGSRMPKGDELLDAAHGPAVAIDPSGLTLIPASNISEALMWMTTIDGVFVYITWIAVQGASSSTVGTPILRRVDNGMVNASQLLHAGGMHSNQEKSVVLSLERVKKRFRRAESSLRGTWIPLNRARELARTVGLEQRLNVFLSDEAGSTYFGVVAPSRSVSANVSDSGRFGTSSPMRRKKVAAASLSIGPDGIMRVAKVKGLNGETVSRKLSGLLAGALGSRARGSPLFSSSTAVSSFDGAGSLLPRRPMYPPGSLAELEHQRALKALSDGSPAVAPADVAFVDSPAGGRSIFGSVEPIQPDPAISASERSDSKSSTEILSKSEASTRSAIAALANSLAQTTRTNRQLSPPIIAATLAAFATGLKKINDALRKGTLTVVPTSAELLTTFAASVKKMDNSNGASQGLEAMFPAVSLSALMNSGKSGDGQAMDLLAQLGASIESSARKTAQNLNQAGAAEGSSTESQLKDDNEALVIGLENASQEPEAATQDVPMKEEASLEIPSNLDKSDDEFDTWSNYDGEAGVMRPRQSTSGKNLPNPEGPMLKDTCLPDQKLHGGGKRRPGADPHVGAEDDEFDEELEALFDSSTDSLNSAASGRKSDPYATATWPTIDSNQAETSRANVPQPQSGGKGKLGGKASLMFKEMLERERLRMSAGLASSSSSNSSSDDEDEGIFHKPEAPAAHTSGLGGKGRLLPPALPLPLPTKRSAPTPKRKASSPVIPKQTKRTQNTPSGSTKKPNVNIIPPKKAPPPKTTGRLAPPPVLPPPTFVEATDEDEDVDILN</sequence>
<reference evidence="3 4" key="1">
    <citation type="journal article" date="2019" name="Sci. Rep.">
        <title>Comparative genomics of chytrid fungi reveal insights into the obligate biotrophic and pathogenic lifestyle of Synchytrium endobioticum.</title>
        <authorList>
            <person name="van de Vossenberg B.T.L.H."/>
            <person name="Warris S."/>
            <person name="Nguyen H.D.T."/>
            <person name="van Gent-Pelzer M.P.E."/>
            <person name="Joly D.L."/>
            <person name="van de Geest H.C."/>
            <person name="Bonants P.J.M."/>
            <person name="Smith D.S."/>
            <person name="Levesque C.A."/>
            <person name="van der Lee T.A.J."/>
        </authorList>
    </citation>
    <scope>NUCLEOTIDE SEQUENCE [LARGE SCALE GENOMIC DNA]</scope>
    <source>
        <strain evidence="3 4">CBS 675.73</strain>
    </source>
</reference>
<feature type="compositionally biased region" description="Acidic residues" evidence="1">
    <location>
        <begin position="1533"/>
        <end position="1543"/>
    </location>
</feature>
<keyword evidence="4" id="KW-1185">Reference proteome</keyword>
<feature type="region of interest" description="Disordered" evidence="1">
    <location>
        <begin position="455"/>
        <end position="486"/>
    </location>
</feature>
<feature type="region of interest" description="Disordered" evidence="1">
    <location>
        <begin position="1441"/>
        <end position="1744"/>
    </location>
</feature>
<dbReference type="Proteomes" id="UP000320333">
    <property type="component" value="Unassembled WGS sequence"/>
</dbReference>
<dbReference type="SUPFAM" id="SSF54616">
    <property type="entry name" value="DNA-binding domain of Mlu1-box binding protein MBP1"/>
    <property type="match status" value="1"/>
</dbReference>
<feature type="compositionally biased region" description="Polar residues" evidence="1">
    <location>
        <begin position="548"/>
        <end position="562"/>
    </location>
</feature>
<dbReference type="InterPro" id="IPR036887">
    <property type="entry name" value="HTH_APSES_sf"/>
</dbReference>
<feature type="compositionally biased region" description="Basic residues" evidence="1">
    <location>
        <begin position="172"/>
        <end position="182"/>
    </location>
</feature>
<feature type="compositionally biased region" description="Polar residues" evidence="1">
    <location>
        <begin position="335"/>
        <end position="349"/>
    </location>
</feature>
<evidence type="ECO:0000313" key="3">
    <source>
        <dbReference type="EMBL" id="TPX66788.1"/>
    </source>
</evidence>
<feature type="compositionally biased region" description="Polar residues" evidence="1">
    <location>
        <begin position="412"/>
        <end position="422"/>
    </location>
</feature>
<dbReference type="InterPro" id="IPR057511">
    <property type="entry name" value="WH_GDS1"/>
</dbReference>
<feature type="region of interest" description="Disordered" evidence="1">
    <location>
        <begin position="1255"/>
        <end position="1284"/>
    </location>
</feature>
<feature type="compositionally biased region" description="Acidic residues" evidence="1">
    <location>
        <begin position="317"/>
        <end position="327"/>
    </location>
</feature>
<name>A0A507EUB6_9FUNG</name>
<feature type="compositionally biased region" description="Polar residues" evidence="1">
    <location>
        <begin position="1547"/>
        <end position="1556"/>
    </location>
</feature>
<dbReference type="InterPro" id="IPR003163">
    <property type="entry name" value="Tscrpt_reg_HTH_APSES-type"/>
</dbReference>
<feature type="compositionally biased region" description="Polar residues" evidence="1">
    <location>
        <begin position="1688"/>
        <end position="1697"/>
    </location>
</feature>
<feature type="region of interest" description="Disordered" evidence="1">
    <location>
        <begin position="265"/>
        <end position="365"/>
    </location>
</feature>
<feature type="compositionally biased region" description="Polar residues" evidence="1">
    <location>
        <begin position="569"/>
        <end position="586"/>
    </location>
</feature>
<dbReference type="PROSITE" id="PS51299">
    <property type="entry name" value="HTH_APSES"/>
    <property type="match status" value="1"/>
</dbReference>
<feature type="region of interest" description="Disordered" evidence="1">
    <location>
        <begin position="150"/>
        <end position="195"/>
    </location>
</feature>
<dbReference type="STRING" id="246404.A0A507EUB6"/>
<feature type="compositionally biased region" description="Polar residues" evidence="1">
    <location>
        <begin position="386"/>
        <end position="402"/>
    </location>
</feature>
<feature type="compositionally biased region" description="Low complexity" evidence="1">
    <location>
        <begin position="1698"/>
        <end position="1707"/>
    </location>
</feature>
<feature type="compositionally biased region" description="Polar residues" evidence="1">
    <location>
        <begin position="295"/>
        <end position="307"/>
    </location>
</feature>
<protein>
    <recommendedName>
        <fullName evidence="2">HTH APSES-type domain-containing protein</fullName>
    </recommendedName>
</protein>
<feature type="compositionally biased region" description="Pro residues" evidence="1">
    <location>
        <begin position="1708"/>
        <end position="1729"/>
    </location>
</feature>
<organism evidence="3 4">
    <name type="scientific">Chytriomyces confervae</name>
    <dbReference type="NCBI Taxonomy" id="246404"/>
    <lineage>
        <taxon>Eukaryota</taxon>
        <taxon>Fungi</taxon>
        <taxon>Fungi incertae sedis</taxon>
        <taxon>Chytridiomycota</taxon>
        <taxon>Chytridiomycota incertae sedis</taxon>
        <taxon>Chytridiomycetes</taxon>
        <taxon>Chytridiales</taxon>
        <taxon>Chytriomycetaceae</taxon>
        <taxon>Chytriomyces</taxon>
    </lineage>
</organism>
<comment type="caution">
    <text evidence="3">The sequence shown here is derived from an EMBL/GenBank/DDBJ whole genome shotgun (WGS) entry which is preliminary data.</text>
</comment>
<feature type="compositionally biased region" description="Low complexity" evidence="1">
    <location>
        <begin position="470"/>
        <end position="484"/>
    </location>
</feature>
<dbReference type="Pfam" id="PF25318">
    <property type="entry name" value="WHD_GDS1"/>
    <property type="match status" value="1"/>
</dbReference>
<feature type="compositionally biased region" description="Acidic residues" evidence="1">
    <location>
        <begin position="1733"/>
        <end position="1744"/>
    </location>
</feature>
<dbReference type="Gene3D" id="3.10.260.10">
    <property type="entry name" value="Transcription regulator HTH, APSES-type DNA-binding domain"/>
    <property type="match status" value="1"/>
</dbReference>
<feature type="compositionally biased region" description="Low complexity" evidence="1">
    <location>
        <begin position="269"/>
        <end position="293"/>
    </location>
</feature>
<feature type="region of interest" description="Disordered" evidence="1">
    <location>
        <begin position="224"/>
        <end position="251"/>
    </location>
</feature>
<accession>A0A507EUB6</accession>